<dbReference type="PANTHER" id="PTHR11064:SF9">
    <property type="entry name" value="NUCLEAR TRANSCRIPTION FACTOR Y SUBUNIT BETA"/>
    <property type="match status" value="1"/>
</dbReference>
<feature type="compositionally biased region" description="Acidic residues" evidence="2">
    <location>
        <begin position="29"/>
        <end position="39"/>
    </location>
</feature>
<dbReference type="SUPFAM" id="SSF47113">
    <property type="entry name" value="Histone-fold"/>
    <property type="match status" value="1"/>
</dbReference>
<dbReference type="InterPro" id="IPR027113">
    <property type="entry name" value="Transc_fact_NFYB/HAP3"/>
</dbReference>
<sequence>MDGGGDAQGENSLTDSFFPSGGEHINIEGDGDEGEEGGDHDDMPKELEVPLREQDRFLPIANVARIMKNSVPKTGKEKRKTINGEDILFAMSTLGFDSYVEPLKMYLQKYREVVI</sequence>
<evidence type="ECO:0000256" key="2">
    <source>
        <dbReference type="SAM" id="MobiDB-lite"/>
    </source>
</evidence>
<dbReference type="Gene3D" id="1.10.20.10">
    <property type="entry name" value="Histone, subunit A"/>
    <property type="match status" value="1"/>
</dbReference>
<gene>
    <name evidence="3" type="ORF">MAR_011813</name>
</gene>
<keyword evidence="1" id="KW-0238">DNA-binding</keyword>
<proteinExistence type="predicted"/>
<dbReference type="CDD" id="cd22907">
    <property type="entry name" value="HFD_NFYB"/>
    <property type="match status" value="1"/>
</dbReference>
<dbReference type="InterPro" id="IPR009072">
    <property type="entry name" value="Histone-fold"/>
</dbReference>
<organism evidence="3 4">
    <name type="scientific">Mya arenaria</name>
    <name type="common">Soft-shell clam</name>
    <dbReference type="NCBI Taxonomy" id="6604"/>
    <lineage>
        <taxon>Eukaryota</taxon>
        <taxon>Metazoa</taxon>
        <taxon>Spiralia</taxon>
        <taxon>Lophotrochozoa</taxon>
        <taxon>Mollusca</taxon>
        <taxon>Bivalvia</taxon>
        <taxon>Autobranchia</taxon>
        <taxon>Heteroconchia</taxon>
        <taxon>Euheterodonta</taxon>
        <taxon>Imparidentia</taxon>
        <taxon>Neoheterodontei</taxon>
        <taxon>Myida</taxon>
        <taxon>Myoidea</taxon>
        <taxon>Myidae</taxon>
        <taxon>Mya</taxon>
    </lineage>
</organism>
<dbReference type="EMBL" id="CP111025">
    <property type="protein sequence ID" value="WAR26109.1"/>
    <property type="molecule type" value="Genomic_DNA"/>
</dbReference>
<evidence type="ECO:0000256" key="1">
    <source>
        <dbReference type="ARBA" id="ARBA00023125"/>
    </source>
</evidence>
<keyword evidence="4" id="KW-1185">Reference proteome</keyword>
<accession>A0ABY7FY63</accession>
<dbReference type="PANTHER" id="PTHR11064">
    <property type="entry name" value="CCAAT-BINDING TRANSCRIPTION FACTOR-RELATED"/>
    <property type="match status" value="1"/>
</dbReference>
<reference evidence="3" key="1">
    <citation type="submission" date="2022-11" db="EMBL/GenBank/DDBJ databases">
        <title>Centuries of genome instability and evolution in soft-shell clam transmissible cancer (bioRxiv).</title>
        <authorList>
            <person name="Hart S.F.M."/>
            <person name="Yonemitsu M.A."/>
            <person name="Giersch R.M."/>
            <person name="Beal B.F."/>
            <person name="Arriagada G."/>
            <person name="Davis B.W."/>
            <person name="Ostrander E.A."/>
            <person name="Goff S.P."/>
            <person name="Metzger M.J."/>
        </authorList>
    </citation>
    <scope>NUCLEOTIDE SEQUENCE</scope>
    <source>
        <strain evidence="3">MELC-2E11</strain>
        <tissue evidence="3">Siphon/mantle</tissue>
    </source>
</reference>
<protein>
    <submittedName>
        <fullName evidence="3">NFYB-like protein</fullName>
    </submittedName>
</protein>
<dbReference type="Proteomes" id="UP001164746">
    <property type="component" value="Chromosome 14"/>
</dbReference>
<evidence type="ECO:0000313" key="3">
    <source>
        <dbReference type="EMBL" id="WAR26109.1"/>
    </source>
</evidence>
<evidence type="ECO:0000313" key="4">
    <source>
        <dbReference type="Proteomes" id="UP001164746"/>
    </source>
</evidence>
<dbReference type="PRINTS" id="PR00615">
    <property type="entry name" value="CCAATSUBUNTA"/>
</dbReference>
<name>A0ABY7FY63_MYAAR</name>
<feature type="region of interest" description="Disordered" evidence="2">
    <location>
        <begin position="1"/>
        <end position="47"/>
    </location>
</feature>